<feature type="compositionally biased region" description="Basic and acidic residues" evidence="1">
    <location>
        <begin position="18"/>
        <end position="28"/>
    </location>
</feature>
<evidence type="ECO:0000313" key="2">
    <source>
        <dbReference type="EMBL" id="KAJ1123271.1"/>
    </source>
</evidence>
<protein>
    <submittedName>
        <fullName evidence="2">Uncharacterized protein</fullName>
    </submittedName>
</protein>
<proteinExistence type="predicted"/>
<evidence type="ECO:0000256" key="1">
    <source>
        <dbReference type="SAM" id="MobiDB-lite"/>
    </source>
</evidence>
<sequence length="179" mass="19886">MLGQARGIGTPEVAGGHNGEKLAKEHSENQPLDLPAGLPGELVTKLAKLREVAFPTVRERSKAPDGRHHMGDGRETQHGEFVEENARVMHEVEEDDEVELDYEDDSDDWEEGKVHDAEVSKVTVGFKGCSNCATPSSVDVLQMYSVDKGAMAGGRKEDRVRCRKVLYEQEKGPNSKWEW</sequence>
<accession>A0AAV7P528</accession>
<feature type="region of interest" description="Disordered" evidence="1">
    <location>
        <begin position="1"/>
        <end position="38"/>
    </location>
</feature>
<name>A0AAV7P528_PLEWA</name>
<dbReference type="Proteomes" id="UP001066276">
    <property type="component" value="Chromosome 7"/>
</dbReference>
<dbReference type="AlphaFoldDB" id="A0AAV7P528"/>
<feature type="compositionally biased region" description="Basic and acidic residues" evidence="1">
    <location>
        <begin position="57"/>
        <end position="81"/>
    </location>
</feature>
<feature type="region of interest" description="Disordered" evidence="1">
    <location>
        <begin position="53"/>
        <end position="81"/>
    </location>
</feature>
<evidence type="ECO:0000313" key="3">
    <source>
        <dbReference type="Proteomes" id="UP001066276"/>
    </source>
</evidence>
<organism evidence="2 3">
    <name type="scientific">Pleurodeles waltl</name>
    <name type="common">Iberian ribbed newt</name>
    <dbReference type="NCBI Taxonomy" id="8319"/>
    <lineage>
        <taxon>Eukaryota</taxon>
        <taxon>Metazoa</taxon>
        <taxon>Chordata</taxon>
        <taxon>Craniata</taxon>
        <taxon>Vertebrata</taxon>
        <taxon>Euteleostomi</taxon>
        <taxon>Amphibia</taxon>
        <taxon>Batrachia</taxon>
        <taxon>Caudata</taxon>
        <taxon>Salamandroidea</taxon>
        <taxon>Salamandridae</taxon>
        <taxon>Pleurodelinae</taxon>
        <taxon>Pleurodeles</taxon>
    </lineage>
</organism>
<comment type="caution">
    <text evidence="2">The sequence shown here is derived from an EMBL/GenBank/DDBJ whole genome shotgun (WGS) entry which is preliminary data.</text>
</comment>
<reference evidence="2" key="1">
    <citation type="journal article" date="2022" name="bioRxiv">
        <title>Sequencing and chromosome-scale assembly of the giantPleurodeles waltlgenome.</title>
        <authorList>
            <person name="Brown T."/>
            <person name="Elewa A."/>
            <person name="Iarovenko S."/>
            <person name="Subramanian E."/>
            <person name="Araus A.J."/>
            <person name="Petzold A."/>
            <person name="Susuki M."/>
            <person name="Suzuki K.-i.T."/>
            <person name="Hayashi T."/>
            <person name="Toyoda A."/>
            <person name="Oliveira C."/>
            <person name="Osipova E."/>
            <person name="Leigh N.D."/>
            <person name="Simon A."/>
            <person name="Yun M.H."/>
        </authorList>
    </citation>
    <scope>NUCLEOTIDE SEQUENCE</scope>
    <source>
        <strain evidence="2">20211129_DDA</strain>
        <tissue evidence="2">Liver</tissue>
    </source>
</reference>
<gene>
    <name evidence="2" type="ORF">NDU88_001744</name>
</gene>
<dbReference type="EMBL" id="JANPWB010000011">
    <property type="protein sequence ID" value="KAJ1123271.1"/>
    <property type="molecule type" value="Genomic_DNA"/>
</dbReference>
<keyword evidence="3" id="KW-1185">Reference proteome</keyword>